<sequence length="457" mass="51947">MELAKNTQDATDSIIKWLGSVNDELRFSQFQILDTLAWHYVRFGNIPAIGEFRLPQDDVEFATFVSTHFQSLNLEGVGAQLRIFERFRPAGKPLPLLYPQPEDMIPQSYADDVQQPASKKRRVGQQGQMDMDDPQQQDPQQQPARQTLDQVKDIKDHTWRGLVEDRDHAQQIIFEYTALEHADAQRMIENYQIKNNLADIVNDQELQDILSNPIKGKAYVFELFQAMVDFTDVVDKQLKVRTRKPRGNQAAQQVDANAPAEPEYKDSLAVERVKNTPDAILEALCWILLESTVEAQRGNIYTSPWQNMKNHRLYEPYKDFRTRLDTVLEALRKSKALIDNIMGTSMVRRLAAVPHDMLHRKYANNALNAKRDVQNKAGILMLNRLRAESDASAARQPPEHQGEASAAGQPLENQGEASAAGQPLENQGEEVNDENMDAVDDEEEEWARQLSAATYGP</sequence>
<dbReference type="STRING" id="1408157.A0A1J7IVN6"/>
<evidence type="ECO:0000256" key="1">
    <source>
        <dbReference type="SAM" id="MobiDB-lite"/>
    </source>
</evidence>
<keyword evidence="3" id="KW-1185">Reference proteome</keyword>
<proteinExistence type="predicted"/>
<gene>
    <name evidence="2" type="ORF">CONLIGDRAFT_648219</name>
</gene>
<dbReference type="EMBL" id="KV875102">
    <property type="protein sequence ID" value="OIW25169.1"/>
    <property type="molecule type" value="Genomic_DNA"/>
</dbReference>
<feature type="region of interest" description="Disordered" evidence="1">
    <location>
        <begin position="109"/>
        <end position="150"/>
    </location>
</feature>
<reference evidence="2 3" key="1">
    <citation type="submission" date="2016-10" db="EMBL/GenBank/DDBJ databases">
        <title>Draft genome sequence of Coniochaeta ligniaria NRRL30616, a lignocellulolytic fungus for bioabatement of inhibitors in plant biomass hydrolysates.</title>
        <authorList>
            <consortium name="DOE Joint Genome Institute"/>
            <person name="Jimenez D.J."/>
            <person name="Hector R.E."/>
            <person name="Riley R."/>
            <person name="Sun H."/>
            <person name="Grigoriev I.V."/>
            <person name="Van Elsas J.D."/>
            <person name="Nichols N.N."/>
        </authorList>
    </citation>
    <scope>NUCLEOTIDE SEQUENCE [LARGE SCALE GENOMIC DNA]</scope>
    <source>
        <strain evidence="2 3">NRRL 30616</strain>
    </source>
</reference>
<dbReference type="InParanoid" id="A0A1J7IVN6"/>
<dbReference type="Proteomes" id="UP000182658">
    <property type="component" value="Unassembled WGS sequence"/>
</dbReference>
<accession>A0A1J7IVN6</accession>
<feature type="region of interest" description="Disordered" evidence="1">
    <location>
        <begin position="389"/>
        <end position="457"/>
    </location>
</feature>
<evidence type="ECO:0000313" key="3">
    <source>
        <dbReference type="Proteomes" id="UP000182658"/>
    </source>
</evidence>
<dbReference type="AlphaFoldDB" id="A0A1J7IVN6"/>
<dbReference type="OrthoDB" id="4851482at2759"/>
<feature type="compositionally biased region" description="Acidic residues" evidence="1">
    <location>
        <begin position="427"/>
        <end position="445"/>
    </location>
</feature>
<organism evidence="2 3">
    <name type="scientific">Coniochaeta ligniaria NRRL 30616</name>
    <dbReference type="NCBI Taxonomy" id="1408157"/>
    <lineage>
        <taxon>Eukaryota</taxon>
        <taxon>Fungi</taxon>
        <taxon>Dikarya</taxon>
        <taxon>Ascomycota</taxon>
        <taxon>Pezizomycotina</taxon>
        <taxon>Sordariomycetes</taxon>
        <taxon>Sordariomycetidae</taxon>
        <taxon>Coniochaetales</taxon>
        <taxon>Coniochaetaceae</taxon>
        <taxon>Coniochaeta</taxon>
    </lineage>
</organism>
<name>A0A1J7IVN6_9PEZI</name>
<evidence type="ECO:0000313" key="2">
    <source>
        <dbReference type="EMBL" id="OIW25169.1"/>
    </source>
</evidence>
<protein>
    <submittedName>
        <fullName evidence="2">Uncharacterized protein</fullName>
    </submittedName>
</protein>